<accession>A0AAF1BKG5</accession>
<proteinExistence type="predicted"/>
<protein>
    <submittedName>
        <fullName evidence="3">Uncharacterized protein</fullName>
    </submittedName>
</protein>
<reference evidence="3" key="1">
    <citation type="submission" date="2023-10" db="EMBL/GenBank/DDBJ databases">
        <authorList>
            <person name="Noh H."/>
        </authorList>
    </citation>
    <scope>NUCLEOTIDE SEQUENCE</scope>
    <source>
        <strain evidence="3">DUCC4014</strain>
    </source>
</reference>
<dbReference type="GeneID" id="87810642"/>
<evidence type="ECO:0000256" key="2">
    <source>
        <dbReference type="SAM" id="MobiDB-lite"/>
    </source>
</evidence>
<gene>
    <name evidence="3" type="ORF">LOC62_05G007469</name>
</gene>
<feature type="compositionally biased region" description="Low complexity" evidence="2">
    <location>
        <begin position="120"/>
        <end position="139"/>
    </location>
</feature>
<evidence type="ECO:0000313" key="4">
    <source>
        <dbReference type="Proteomes" id="UP000827549"/>
    </source>
</evidence>
<feature type="region of interest" description="Disordered" evidence="2">
    <location>
        <begin position="82"/>
        <end position="154"/>
    </location>
</feature>
<dbReference type="RefSeq" id="XP_062629978.1">
    <property type="nucleotide sequence ID" value="XM_062773994.1"/>
</dbReference>
<organism evidence="3 4">
    <name type="scientific">Vanrija pseudolonga</name>
    <dbReference type="NCBI Taxonomy" id="143232"/>
    <lineage>
        <taxon>Eukaryota</taxon>
        <taxon>Fungi</taxon>
        <taxon>Dikarya</taxon>
        <taxon>Basidiomycota</taxon>
        <taxon>Agaricomycotina</taxon>
        <taxon>Tremellomycetes</taxon>
        <taxon>Trichosporonales</taxon>
        <taxon>Trichosporonaceae</taxon>
        <taxon>Vanrija</taxon>
    </lineage>
</organism>
<keyword evidence="1" id="KW-0175">Coiled coil</keyword>
<dbReference type="AlphaFoldDB" id="A0AAF1BKG5"/>
<keyword evidence="4" id="KW-1185">Reference proteome</keyword>
<dbReference type="Proteomes" id="UP000827549">
    <property type="component" value="Chromosome 5"/>
</dbReference>
<feature type="coiled-coil region" evidence="1">
    <location>
        <begin position="154"/>
        <end position="181"/>
    </location>
</feature>
<evidence type="ECO:0000313" key="3">
    <source>
        <dbReference type="EMBL" id="WOO83952.1"/>
    </source>
</evidence>
<sequence length="251" mass="26445">MPHLAIPPHYAAHIHFTNKPLLAELYDAELGGIPAPISARTLGCLMDFTSAIANYGGNAGNVAPFLADVLRAYDASLMVPAAQGGDDEEDEEDEEEAEEEEEEGDDDTDPDENDDISLISAATSSSSATSTTSTASTTANARGRKRSPRSSGSNAGILAVLENIRDEITELREELGARADAAAAAAATTIEADNTPAYTGYTPPWSVRAVQAHERAQVQANARNACECTRCEGESARRPTYWGFGPGGAGW</sequence>
<name>A0AAF1BKG5_9TREE</name>
<evidence type="ECO:0000256" key="1">
    <source>
        <dbReference type="SAM" id="Coils"/>
    </source>
</evidence>
<feature type="compositionally biased region" description="Acidic residues" evidence="2">
    <location>
        <begin position="85"/>
        <end position="115"/>
    </location>
</feature>
<dbReference type="EMBL" id="CP086718">
    <property type="protein sequence ID" value="WOO83952.1"/>
    <property type="molecule type" value="Genomic_DNA"/>
</dbReference>